<dbReference type="InterPro" id="IPR036597">
    <property type="entry name" value="Fido-like_dom_sf"/>
</dbReference>
<evidence type="ECO:0000313" key="4">
    <source>
        <dbReference type="Proteomes" id="UP000198598"/>
    </source>
</evidence>
<feature type="active site" evidence="1">
    <location>
        <position position="184"/>
    </location>
</feature>
<dbReference type="AlphaFoldDB" id="A0A1I2F957"/>
<dbReference type="PANTHER" id="PTHR13504">
    <property type="entry name" value="FIDO DOMAIN-CONTAINING PROTEIN DDB_G0283145"/>
    <property type="match status" value="1"/>
</dbReference>
<dbReference type="SUPFAM" id="SSF140931">
    <property type="entry name" value="Fic-like"/>
    <property type="match status" value="1"/>
</dbReference>
<dbReference type="RefSeq" id="WP_093833668.1">
    <property type="nucleotide sequence ID" value="NZ_FOLQ01000025.1"/>
</dbReference>
<accession>A0A1I2F957</accession>
<evidence type="ECO:0000256" key="1">
    <source>
        <dbReference type="PIRSR" id="PIRSR640198-1"/>
    </source>
</evidence>
<dbReference type="STRING" id="662367.SAMN05216167_1259"/>
<dbReference type="Proteomes" id="UP000198598">
    <property type="component" value="Unassembled WGS sequence"/>
</dbReference>
<dbReference type="InterPro" id="IPR003812">
    <property type="entry name" value="Fido"/>
</dbReference>
<dbReference type="OrthoDB" id="9813719at2"/>
<name>A0A1I2F957_9BACT</name>
<feature type="domain" description="Fido" evidence="2">
    <location>
        <begin position="104"/>
        <end position="242"/>
    </location>
</feature>
<dbReference type="PANTHER" id="PTHR13504:SF38">
    <property type="entry name" value="FIDO DOMAIN-CONTAINING PROTEIN"/>
    <property type="match status" value="1"/>
</dbReference>
<dbReference type="InterPro" id="IPR040198">
    <property type="entry name" value="Fido_containing"/>
</dbReference>
<sequence>MNSPQTESVRLPDLISRYLLKLAESDAFAREQTLAQLYYSTALDGSGLVPAQIASLLDTHEINSVLTSSQLMVIDYQQGQDLIAGWAINQQPLSLLDVQRLGACVMHHTGGLTPQLLQSVDSRLGEWRTYEVMGTSGSYERPHKVQKALLEVIKQTNTSLQGKQTLRQLYETSFRLHYELIRIHPFAEGNGRVARLLMNYVQLYRRQPQSVVFVEDRLSYLGALDLAFRSKSIRPFDAFMFGQLTKLVSTDGY</sequence>
<reference evidence="3 4" key="1">
    <citation type="submission" date="2016-10" db="EMBL/GenBank/DDBJ databases">
        <authorList>
            <person name="de Groot N.N."/>
        </authorList>
    </citation>
    <scope>NUCLEOTIDE SEQUENCE [LARGE SCALE GENOMIC DNA]</scope>
    <source>
        <strain evidence="3 4">DSM 26130</strain>
    </source>
</reference>
<gene>
    <name evidence="3" type="ORF">SAMN05216167_1259</name>
</gene>
<evidence type="ECO:0000259" key="2">
    <source>
        <dbReference type="PROSITE" id="PS51459"/>
    </source>
</evidence>
<dbReference type="PROSITE" id="PS51459">
    <property type="entry name" value="FIDO"/>
    <property type="match status" value="1"/>
</dbReference>
<organism evidence="3 4">
    <name type="scientific">Spirosoma endophyticum</name>
    <dbReference type="NCBI Taxonomy" id="662367"/>
    <lineage>
        <taxon>Bacteria</taxon>
        <taxon>Pseudomonadati</taxon>
        <taxon>Bacteroidota</taxon>
        <taxon>Cytophagia</taxon>
        <taxon>Cytophagales</taxon>
        <taxon>Cytophagaceae</taxon>
        <taxon>Spirosoma</taxon>
    </lineage>
</organism>
<proteinExistence type="predicted"/>
<evidence type="ECO:0000313" key="3">
    <source>
        <dbReference type="EMBL" id="SFF01882.1"/>
    </source>
</evidence>
<keyword evidence="4" id="KW-1185">Reference proteome</keyword>
<dbReference type="Gene3D" id="1.10.3290.10">
    <property type="entry name" value="Fido-like domain"/>
    <property type="match status" value="1"/>
</dbReference>
<protein>
    <submittedName>
        <fullName evidence="3">Fic/DOC family protein</fullName>
    </submittedName>
</protein>
<dbReference type="Pfam" id="PF02661">
    <property type="entry name" value="Fic"/>
    <property type="match status" value="1"/>
</dbReference>
<dbReference type="EMBL" id="FOLQ01000025">
    <property type="protein sequence ID" value="SFF01882.1"/>
    <property type="molecule type" value="Genomic_DNA"/>
</dbReference>